<dbReference type="SUPFAM" id="SSF143724">
    <property type="entry name" value="PHP14-like"/>
    <property type="match status" value="1"/>
</dbReference>
<dbReference type="GO" id="GO:0006799">
    <property type="term" value="P:polyphosphate biosynthetic process"/>
    <property type="evidence" value="ECO:0007669"/>
    <property type="project" value="UniProtKB-UniRule"/>
</dbReference>
<dbReference type="GO" id="GO:0009358">
    <property type="term" value="C:polyphosphate kinase complex"/>
    <property type="evidence" value="ECO:0007669"/>
    <property type="project" value="InterPro"/>
</dbReference>
<dbReference type="GO" id="GO:0046872">
    <property type="term" value="F:metal ion binding"/>
    <property type="evidence" value="ECO:0007669"/>
    <property type="project" value="UniProtKB-KW"/>
</dbReference>
<reference evidence="14 15" key="1">
    <citation type="submission" date="2015-01" db="EMBL/GenBank/DDBJ databases">
        <title>Draft genome of the acidophilic iron oxidizer Ferrimicrobium acidiphilum strain T23.</title>
        <authorList>
            <person name="Poehlein A."/>
            <person name="Eisen S."/>
            <person name="Schloemann M."/>
            <person name="Johnson B.D."/>
            <person name="Daniel R."/>
            <person name="Muehling M."/>
        </authorList>
    </citation>
    <scope>NUCLEOTIDE SEQUENCE [LARGE SCALE GENOMIC DNA]</scope>
    <source>
        <strain evidence="14 15">T23</strain>
    </source>
</reference>
<dbReference type="PANTHER" id="PTHR30218:SF0">
    <property type="entry name" value="POLYPHOSPHATE KINASE"/>
    <property type="match status" value="1"/>
</dbReference>
<dbReference type="HAMAP" id="MF_00347">
    <property type="entry name" value="Polyphosphate_kinase"/>
    <property type="match status" value="1"/>
</dbReference>
<comment type="function">
    <text evidence="8 9">Catalyzes the reversible transfer of the terminal phosphate of ATP to form a long-chain polyphosphate (polyP).</text>
</comment>
<keyword evidence="15" id="KW-1185">Reference proteome</keyword>
<gene>
    <name evidence="8 14" type="primary">ppk</name>
    <name evidence="14" type="ORF">FEAC_03720</name>
</gene>
<dbReference type="STRING" id="1121877.FEAC_03720"/>
<dbReference type="RefSeq" id="WP_052565224.1">
    <property type="nucleotide sequence ID" value="NZ_JQKF01000002.1"/>
</dbReference>
<dbReference type="Gene3D" id="3.30.870.10">
    <property type="entry name" value="Endonuclease Chain A"/>
    <property type="match status" value="2"/>
</dbReference>
<dbReference type="AlphaFoldDB" id="A0A0D8FYC9"/>
<keyword evidence="5 8" id="KW-0418">Kinase</keyword>
<organism evidence="14 15">
    <name type="scientific">Ferrimicrobium acidiphilum DSM 19497</name>
    <dbReference type="NCBI Taxonomy" id="1121877"/>
    <lineage>
        <taxon>Bacteria</taxon>
        <taxon>Bacillati</taxon>
        <taxon>Actinomycetota</taxon>
        <taxon>Acidimicrobiia</taxon>
        <taxon>Acidimicrobiales</taxon>
        <taxon>Acidimicrobiaceae</taxon>
        <taxon>Ferrimicrobium</taxon>
    </lineage>
</organism>
<dbReference type="InterPro" id="IPR036830">
    <property type="entry name" value="PP_kinase_middle_dom_sf"/>
</dbReference>
<dbReference type="OrthoDB" id="9761456at2"/>
<dbReference type="Pfam" id="PF17941">
    <property type="entry name" value="PP_kinase_C_1"/>
    <property type="match status" value="1"/>
</dbReference>
<dbReference type="GO" id="GO:0008976">
    <property type="term" value="F:polyphosphate kinase activity"/>
    <property type="evidence" value="ECO:0007669"/>
    <property type="project" value="UniProtKB-UniRule"/>
</dbReference>
<comment type="cofactor">
    <cofactor evidence="8">
        <name>Mg(2+)</name>
        <dbReference type="ChEBI" id="CHEBI:18420"/>
    </cofactor>
</comment>
<dbReference type="InterPro" id="IPR036832">
    <property type="entry name" value="PPK_N_dom_sf"/>
</dbReference>
<dbReference type="SUPFAM" id="SSF56024">
    <property type="entry name" value="Phospholipase D/nuclease"/>
    <property type="match status" value="2"/>
</dbReference>
<evidence type="ECO:0000256" key="2">
    <source>
        <dbReference type="ARBA" id="ARBA00022679"/>
    </source>
</evidence>
<accession>A0A0D8FYC9</accession>
<evidence type="ECO:0000256" key="6">
    <source>
        <dbReference type="ARBA" id="ARBA00022840"/>
    </source>
</evidence>
<dbReference type="Pfam" id="PF13089">
    <property type="entry name" value="PP_kinase_N"/>
    <property type="match status" value="1"/>
</dbReference>
<evidence type="ECO:0000259" key="11">
    <source>
        <dbReference type="Pfam" id="PF13089"/>
    </source>
</evidence>
<dbReference type="SUPFAM" id="SSF140356">
    <property type="entry name" value="PPK N-terminal domain-like"/>
    <property type="match status" value="1"/>
</dbReference>
<keyword evidence="2 8" id="KW-0808">Transferase</keyword>
<comment type="caution">
    <text evidence="14">The sequence shown here is derived from an EMBL/GenBank/DDBJ whole genome shotgun (WGS) entry which is preliminary data.</text>
</comment>
<sequence length="698" mass="77621">MQQSYEVPYEPDAGVGDRELPRYFNRELSWLEFGSRVLELAADDSLGILARAKFFAIFGAGLDEFFQVRVAGLKDQLLSSFTIRSTDGLTAREQLKAIRGRLLTLIEEAERSYQCQLMPRLAQLGVRIERVENLPGSTKARLRRAFEADLYPVLTPLSVDPSHPFPYISNLSLNLAVAVREPSDHEEKFARIKVPSNFPRLYPIGGGSFVLIEDLIQSFADLLFPGMEIGETALFRVTRNTDLVLEEGEADDLLALVETELRRRRFGRAVRLEVAADSSAAIQALLIDELELHRDDVYSTSLPLDMRCFFEIFDLGLDGERGPRAAGHTPLPFGYSDGEAVDIFAALKSRDVLVHHPYDSFSSTVEAFVAAAARDPEVLAIKQTLYRTSGDSAIVGSLIDAAESGKQVVVIVEVKARFDELANIGWARKLEDAGVHVVYGVVGLKTHCKAIMVIRRESGGLVRYCHLGTGNYNAKTAKSYEDIGLFTVDPEIGHDLGEVFNYLTGFSRPTHLGKLILAPTELRARITDLIERETTRGCDGYISFKVNGLVDPAIIEALYRASQAGVEIRGLVRGICALRPGVPGLSERIVIRSIVGEFLEHSRVFVFGDLDDPRSEVLVGSSDLMQRNLDRRVELLFPLQDSALRRRVIFMLKLEWEDDTNAWTLDGEGRWSRLVPSRGISSQLILNGEQVEESLIHG</sequence>
<feature type="binding site" evidence="8">
    <location>
        <position position="573"/>
    </location>
    <ligand>
        <name>ATP</name>
        <dbReference type="ChEBI" id="CHEBI:30616"/>
    </ligand>
</feature>
<dbReference type="Gene3D" id="3.30.1840.10">
    <property type="entry name" value="Polyphosphate kinase middle domain"/>
    <property type="match status" value="1"/>
</dbReference>
<name>A0A0D8FYC9_9ACTN</name>
<dbReference type="InterPro" id="IPR041108">
    <property type="entry name" value="PP_kinase_C_1"/>
</dbReference>
<feature type="domain" description="Polyphosphate kinase N-terminal" evidence="11">
    <location>
        <begin position="23"/>
        <end position="128"/>
    </location>
</feature>
<feature type="active site" description="Phosphohistidine intermediate" evidence="8">
    <location>
        <position position="447"/>
    </location>
</feature>
<dbReference type="FunFam" id="3.30.870.10:FF:000001">
    <property type="entry name" value="Polyphosphate kinase"/>
    <property type="match status" value="1"/>
</dbReference>
<keyword evidence="4 8" id="KW-0547">Nucleotide-binding</keyword>
<dbReference type="PIRSF" id="PIRSF015589">
    <property type="entry name" value="PP_kinase"/>
    <property type="match status" value="1"/>
</dbReference>
<dbReference type="InterPro" id="IPR003414">
    <property type="entry name" value="PP_kinase"/>
</dbReference>
<evidence type="ECO:0000256" key="9">
    <source>
        <dbReference type="RuleBase" id="RU003800"/>
    </source>
</evidence>
<keyword evidence="7 8" id="KW-0460">Magnesium</keyword>
<feature type="binding site" evidence="8">
    <location>
        <position position="601"/>
    </location>
    <ligand>
        <name>ATP</name>
        <dbReference type="ChEBI" id="CHEBI:30616"/>
    </ligand>
</feature>
<proteinExistence type="inferred from homology"/>
<evidence type="ECO:0000259" key="12">
    <source>
        <dbReference type="Pfam" id="PF13090"/>
    </source>
</evidence>
<dbReference type="EMBL" id="JXUW01000002">
    <property type="protein sequence ID" value="KJE77999.1"/>
    <property type="molecule type" value="Genomic_DNA"/>
</dbReference>
<dbReference type="GO" id="GO:0005524">
    <property type="term" value="F:ATP binding"/>
    <property type="evidence" value="ECO:0007669"/>
    <property type="project" value="UniProtKB-KW"/>
</dbReference>
<dbReference type="EC" id="2.7.4.1" evidence="8 9"/>
<dbReference type="PATRIC" id="fig|1121877.4.peg.403"/>
<dbReference type="InterPro" id="IPR025200">
    <property type="entry name" value="PPK_C_dom2"/>
</dbReference>
<dbReference type="PANTHER" id="PTHR30218">
    <property type="entry name" value="POLYPHOSPHATE KINASE"/>
    <property type="match status" value="1"/>
</dbReference>
<evidence type="ECO:0000256" key="4">
    <source>
        <dbReference type="ARBA" id="ARBA00022741"/>
    </source>
</evidence>
<comment type="similarity">
    <text evidence="8 9">Belongs to the polyphosphate kinase 1 (PPK1) family.</text>
</comment>
<dbReference type="InterPro" id="IPR024953">
    <property type="entry name" value="PP_kinase_middle"/>
</dbReference>
<dbReference type="Pfam" id="PF02503">
    <property type="entry name" value="PP_kinase"/>
    <property type="match status" value="1"/>
</dbReference>
<dbReference type="InterPro" id="IPR025198">
    <property type="entry name" value="PPK_N_dom"/>
</dbReference>
<dbReference type="Proteomes" id="UP000032336">
    <property type="component" value="Unassembled WGS sequence"/>
</dbReference>
<comment type="catalytic activity">
    <reaction evidence="8 9">
        <text>[phosphate](n) + ATP = [phosphate](n+1) + ADP</text>
        <dbReference type="Rhea" id="RHEA:19573"/>
        <dbReference type="Rhea" id="RHEA-COMP:9859"/>
        <dbReference type="Rhea" id="RHEA-COMP:14280"/>
        <dbReference type="ChEBI" id="CHEBI:16838"/>
        <dbReference type="ChEBI" id="CHEBI:30616"/>
        <dbReference type="ChEBI" id="CHEBI:456216"/>
        <dbReference type="EC" id="2.7.4.1"/>
    </reaction>
</comment>
<comment type="caution">
    <text evidence="8">Lacks conserved residue(s) required for the propagation of feature annotation.</text>
</comment>
<evidence type="ECO:0000256" key="3">
    <source>
        <dbReference type="ARBA" id="ARBA00022723"/>
    </source>
</evidence>
<feature type="domain" description="Polyphosphate kinase C-terminal" evidence="13">
    <location>
        <begin position="342"/>
        <end position="508"/>
    </location>
</feature>
<feature type="binding site" evidence="8">
    <location>
        <position position="480"/>
    </location>
    <ligand>
        <name>ATP</name>
        <dbReference type="ChEBI" id="CHEBI:30616"/>
    </ligand>
</feature>
<feature type="binding site" evidence="8">
    <location>
        <position position="417"/>
    </location>
    <ligand>
        <name>Mg(2+)</name>
        <dbReference type="ChEBI" id="CHEBI:18420"/>
    </ligand>
</feature>
<keyword evidence="6 8" id="KW-0067">ATP-binding</keyword>
<evidence type="ECO:0000259" key="13">
    <source>
        <dbReference type="Pfam" id="PF17941"/>
    </source>
</evidence>
<evidence type="ECO:0000313" key="15">
    <source>
        <dbReference type="Proteomes" id="UP000032336"/>
    </source>
</evidence>
<dbReference type="NCBIfam" id="NF003921">
    <property type="entry name" value="PRK05443.2-2"/>
    <property type="match status" value="1"/>
</dbReference>
<feature type="domain" description="Polyphosphate kinase C-terminal" evidence="12">
    <location>
        <begin position="515"/>
        <end position="674"/>
    </location>
</feature>
<evidence type="ECO:0000256" key="1">
    <source>
        <dbReference type="ARBA" id="ARBA00022553"/>
    </source>
</evidence>
<keyword evidence="3 8" id="KW-0479">Metal-binding</keyword>
<dbReference type="GeneID" id="78371713"/>
<dbReference type="NCBIfam" id="TIGR03705">
    <property type="entry name" value="poly_P_kin"/>
    <property type="match status" value="1"/>
</dbReference>
<protein>
    <recommendedName>
        <fullName evidence="8 9">Polyphosphate kinase</fullName>
        <ecNumber evidence="8 9">2.7.4.1</ecNumber>
    </recommendedName>
    <alternativeName>
        <fullName evidence="8">ATP-polyphosphate phosphotransferase</fullName>
    </alternativeName>
    <alternativeName>
        <fullName evidence="8">Polyphosphoric acid kinase</fullName>
    </alternativeName>
</protein>
<evidence type="ECO:0000256" key="8">
    <source>
        <dbReference type="HAMAP-Rule" id="MF_00347"/>
    </source>
</evidence>
<feature type="domain" description="Polyphosphate kinase middle" evidence="10">
    <location>
        <begin position="139"/>
        <end position="312"/>
    </location>
</feature>
<evidence type="ECO:0000256" key="7">
    <source>
        <dbReference type="ARBA" id="ARBA00022842"/>
    </source>
</evidence>
<keyword evidence="1 8" id="KW-0597">Phosphoprotein</keyword>
<dbReference type="eggNOG" id="COG0855">
    <property type="taxonomic scope" value="Bacteria"/>
</dbReference>
<dbReference type="Gene3D" id="1.20.58.310">
    <property type="entry name" value="Polyphosphate kinase N-terminal domain"/>
    <property type="match status" value="1"/>
</dbReference>
<feature type="binding site" evidence="8">
    <location>
        <position position="387"/>
    </location>
    <ligand>
        <name>Mg(2+)</name>
        <dbReference type="ChEBI" id="CHEBI:18420"/>
    </ligand>
</feature>
<evidence type="ECO:0000313" key="14">
    <source>
        <dbReference type="EMBL" id="KJE77999.1"/>
    </source>
</evidence>
<dbReference type="Pfam" id="PF13090">
    <property type="entry name" value="PP_kinase_C"/>
    <property type="match status" value="1"/>
</dbReference>
<evidence type="ECO:0000256" key="5">
    <source>
        <dbReference type="ARBA" id="ARBA00022777"/>
    </source>
</evidence>
<evidence type="ECO:0000259" key="10">
    <source>
        <dbReference type="Pfam" id="PF02503"/>
    </source>
</evidence>
<comment type="PTM">
    <text evidence="8 9">An intermediate of this reaction is the autophosphorylated ppk in which a phosphate is covalently linked to a histidine residue through a N-P bond.</text>
</comment>